<proteinExistence type="predicted"/>
<organism evidence="1">
    <name type="scientific">uncultured Caudovirales phage</name>
    <dbReference type="NCBI Taxonomy" id="2100421"/>
    <lineage>
        <taxon>Viruses</taxon>
        <taxon>Duplodnaviria</taxon>
        <taxon>Heunggongvirae</taxon>
        <taxon>Uroviricota</taxon>
        <taxon>Caudoviricetes</taxon>
        <taxon>Peduoviridae</taxon>
        <taxon>Maltschvirus</taxon>
        <taxon>Maltschvirus maltsch</taxon>
    </lineage>
</organism>
<dbReference type="EMBL" id="LR796726">
    <property type="protein sequence ID" value="CAB4162132.1"/>
    <property type="molecule type" value="Genomic_DNA"/>
</dbReference>
<sequence>MQQYCYATKRSSGVDGLQMKIQIDLKAADFEQLWINSMQWTGQEWEKQAERFEPAPLFSWQYAYWFDNYAALKLAEGFINTLGKNYSVHSDEGTGDWVLLTNYASPCHLRKALVSA</sequence>
<reference evidence="1" key="1">
    <citation type="submission" date="2020-04" db="EMBL/GenBank/DDBJ databases">
        <authorList>
            <person name="Chiriac C."/>
            <person name="Salcher M."/>
            <person name="Ghai R."/>
            <person name="Kavagutti S V."/>
        </authorList>
    </citation>
    <scope>NUCLEOTIDE SEQUENCE</scope>
</reference>
<protein>
    <submittedName>
        <fullName evidence="1">Uncharacterized protein</fullName>
    </submittedName>
</protein>
<gene>
    <name evidence="1" type="ORF">UFOVP789_21</name>
</gene>
<evidence type="ECO:0000313" key="1">
    <source>
        <dbReference type="EMBL" id="CAB4162132.1"/>
    </source>
</evidence>
<accession>A0A6J5NTK1</accession>
<name>A0A6J5NTK1_9CAUD</name>